<dbReference type="EMBL" id="JAWLKA010000090">
    <property type="protein sequence ID" value="MDV6287037.1"/>
    <property type="molecule type" value="Genomic_DNA"/>
</dbReference>
<sequence>MTADLAAEAVTVSGGAGPTDEELLAKYRPVFERIRTGVRSLP</sequence>
<dbReference type="Proteomes" id="UP001185737">
    <property type="component" value="Unassembled WGS sequence"/>
</dbReference>
<organism evidence="1 2">
    <name type="scientific">Rhodococcus jostii</name>
    <dbReference type="NCBI Taxonomy" id="132919"/>
    <lineage>
        <taxon>Bacteria</taxon>
        <taxon>Bacillati</taxon>
        <taxon>Actinomycetota</taxon>
        <taxon>Actinomycetes</taxon>
        <taxon>Mycobacteriales</taxon>
        <taxon>Nocardiaceae</taxon>
        <taxon>Rhodococcus</taxon>
    </lineage>
</organism>
<keyword evidence="2" id="KW-1185">Reference proteome</keyword>
<evidence type="ECO:0000313" key="1">
    <source>
        <dbReference type="EMBL" id="MDV6287037.1"/>
    </source>
</evidence>
<reference evidence="1 2" key="1">
    <citation type="submission" date="2023-10" db="EMBL/GenBank/DDBJ databases">
        <title>Development of a sustainable strategy for remediation of hydrocarbon-contaminated territories based on the waste exchange concept.</title>
        <authorList>
            <person name="Krivoruchko A."/>
        </authorList>
    </citation>
    <scope>NUCLEOTIDE SEQUENCE [LARGE SCALE GENOMIC DNA]</scope>
    <source>
        <strain evidence="1 2">IEGM 60</strain>
    </source>
</reference>
<evidence type="ECO:0000313" key="2">
    <source>
        <dbReference type="Proteomes" id="UP001185737"/>
    </source>
</evidence>
<protein>
    <submittedName>
        <fullName evidence="1">Uncharacterized protein</fullName>
    </submittedName>
</protein>
<dbReference type="RefSeq" id="WP_317571974.1">
    <property type="nucleotide sequence ID" value="NZ_JAWLKA010000090.1"/>
</dbReference>
<gene>
    <name evidence="1" type="ORF">R3Q59_41980</name>
</gene>
<comment type="caution">
    <text evidence="1">The sequence shown here is derived from an EMBL/GenBank/DDBJ whole genome shotgun (WGS) entry which is preliminary data.</text>
</comment>
<name>A0ABU4CTY2_RHOJO</name>
<accession>A0ABU4CTY2</accession>
<proteinExistence type="predicted"/>